<evidence type="ECO:0000256" key="1">
    <source>
        <dbReference type="ARBA" id="ARBA00022801"/>
    </source>
</evidence>
<evidence type="ECO:0000256" key="4">
    <source>
        <dbReference type="PROSITE-ProRule" id="PRU01161"/>
    </source>
</evidence>
<evidence type="ECO:0000259" key="5">
    <source>
        <dbReference type="PROSITE" id="PS51635"/>
    </source>
</evidence>
<feature type="active site" description="Proton acceptor" evidence="4">
    <location>
        <position position="150"/>
    </location>
</feature>
<protein>
    <submittedName>
        <fullName evidence="6 7">Patatin</fullName>
    </submittedName>
</protein>
<dbReference type="AlphaFoldDB" id="A0AAX2AAY3"/>
<evidence type="ECO:0000313" key="7">
    <source>
        <dbReference type="EMBL" id="RXK09881.1"/>
    </source>
</evidence>
<keyword evidence="2 4" id="KW-0442">Lipid degradation</keyword>
<dbReference type="InterPro" id="IPR016035">
    <property type="entry name" value="Acyl_Trfase/lysoPLipase"/>
</dbReference>
<keyword evidence="1 4" id="KW-0378">Hydrolase</keyword>
<comment type="caution">
    <text evidence="4">Lacks conserved residue(s) required for the propagation of feature annotation.</text>
</comment>
<evidence type="ECO:0000313" key="8">
    <source>
        <dbReference type="Proteomes" id="UP000253850"/>
    </source>
</evidence>
<feature type="short sequence motif" description="DGA/G" evidence="4">
    <location>
        <begin position="150"/>
        <end position="152"/>
    </location>
</feature>
<dbReference type="RefSeq" id="WP_114840303.1">
    <property type="nucleotide sequence ID" value="NZ_CP031217.1"/>
</dbReference>
<dbReference type="PROSITE" id="PS51635">
    <property type="entry name" value="PNPLA"/>
    <property type="match status" value="1"/>
</dbReference>
<dbReference type="KEGG" id="hbv:ABIV_2552"/>
<dbReference type="SUPFAM" id="SSF52151">
    <property type="entry name" value="FabD/lysophospholipase-like"/>
    <property type="match status" value="1"/>
</dbReference>
<gene>
    <name evidence="6" type="ORF">ABIV_2552</name>
    <name evidence="7" type="ORF">CRV05_05735</name>
</gene>
<dbReference type="PANTHER" id="PTHR14226:SF29">
    <property type="entry name" value="NEUROPATHY TARGET ESTERASE SWS"/>
    <property type="match status" value="1"/>
</dbReference>
<dbReference type="EMBL" id="CP031217">
    <property type="protein sequence ID" value="AXH13523.1"/>
    <property type="molecule type" value="Genomic_DNA"/>
</dbReference>
<dbReference type="EMBL" id="PDKM01000003">
    <property type="protein sequence ID" value="RXK09881.1"/>
    <property type="molecule type" value="Genomic_DNA"/>
</dbReference>
<organism evidence="7 9">
    <name type="scientific">Halarcobacter bivalviorum</name>
    <dbReference type="NCBI Taxonomy" id="663364"/>
    <lineage>
        <taxon>Bacteria</taxon>
        <taxon>Pseudomonadati</taxon>
        <taxon>Campylobacterota</taxon>
        <taxon>Epsilonproteobacteria</taxon>
        <taxon>Campylobacterales</taxon>
        <taxon>Arcobacteraceae</taxon>
        <taxon>Halarcobacter</taxon>
    </lineage>
</organism>
<evidence type="ECO:0000313" key="9">
    <source>
        <dbReference type="Proteomes" id="UP000289193"/>
    </source>
</evidence>
<keyword evidence="9" id="KW-1185">Reference proteome</keyword>
<dbReference type="Gene3D" id="3.40.1090.10">
    <property type="entry name" value="Cytosolic phospholipase A2 catalytic domain"/>
    <property type="match status" value="1"/>
</dbReference>
<dbReference type="Proteomes" id="UP000253850">
    <property type="component" value="Chromosome"/>
</dbReference>
<accession>A0AAX2AAY3</accession>
<evidence type="ECO:0000256" key="2">
    <source>
        <dbReference type="ARBA" id="ARBA00022963"/>
    </source>
</evidence>
<dbReference type="Proteomes" id="UP000289193">
    <property type="component" value="Unassembled WGS sequence"/>
</dbReference>
<dbReference type="InterPro" id="IPR050301">
    <property type="entry name" value="NTE"/>
</dbReference>
<evidence type="ECO:0000313" key="6">
    <source>
        <dbReference type="EMBL" id="AXH13523.1"/>
    </source>
</evidence>
<sequence>MKFGLVLSGGAARGAFHLGILQFLEEQNINIDSYSGSSIGAIISVSHASGVSAKEQLKIFSSKEIKEVLKFNYLNKGLLKIDTKHKILDELLPIKRLEDLNKKVFVNAYDLKSKKLYYFDKGDSHKLCMASSALTPLFKPIKYKNMELIDGGLFDNMPIKPLLDGKHEIYTVDIMPSKNSFNPKKSFSPLKKIKKKIFKQLIENSKYSIEHTNHYITNYEILDFKMFTFKELKNCFNLGYKEAQKHF</sequence>
<feature type="active site" description="Nucleophile" evidence="4">
    <location>
        <position position="38"/>
    </location>
</feature>
<dbReference type="InterPro" id="IPR002641">
    <property type="entry name" value="PNPLA_dom"/>
</dbReference>
<dbReference type="GO" id="GO:0016042">
    <property type="term" value="P:lipid catabolic process"/>
    <property type="evidence" value="ECO:0007669"/>
    <property type="project" value="UniProtKB-UniRule"/>
</dbReference>
<dbReference type="Pfam" id="PF01734">
    <property type="entry name" value="Patatin"/>
    <property type="match status" value="1"/>
</dbReference>
<reference evidence="7 9" key="1">
    <citation type="submission" date="2017-10" db="EMBL/GenBank/DDBJ databases">
        <title>Genomics of the genus Arcobacter.</title>
        <authorList>
            <person name="Perez-Cataluna A."/>
            <person name="Figueras M.J."/>
        </authorList>
    </citation>
    <scope>NUCLEOTIDE SEQUENCE [LARGE SCALE GENOMIC DNA]</scope>
    <source>
        <strain evidence="7 9">CECT 7835</strain>
    </source>
</reference>
<evidence type="ECO:0000256" key="3">
    <source>
        <dbReference type="ARBA" id="ARBA00023098"/>
    </source>
</evidence>
<reference evidence="6 8" key="2">
    <citation type="submission" date="2018-07" db="EMBL/GenBank/DDBJ databases">
        <title>Complete genome of the Arcobacter bivalviorum type strain LMG 26154.</title>
        <authorList>
            <person name="Miller W.G."/>
            <person name="Yee E."/>
            <person name="Bono J.L."/>
        </authorList>
    </citation>
    <scope>NUCLEOTIDE SEQUENCE [LARGE SCALE GENOMIC DNA]</scope>
    <source>
        <strain evidence="6 8">LMG 26154</strain>
    </source>
</reference>
<feature type="domain" description="PNPLA" evidence="5">
    <location>
        <begin position="5"/>
        <end position="163"/>
    </location>
</feature>
<dbReference type="PANTHER" id="PTHR14226">
    <property type="entry name" value="NEUROPATHY TARGET ESTERASE/SWISS CHEESE D.MELANOGASTER"/>
    <property type="match status" value="1"/>
</dbReference>
<keyword evidence="3 4" id="KW-0443">Lipid metabolism</keyword>
<dbReference type="GO" id="GO:0016787">
    <property type="term" value="F:hydrolase activity"/>
    <property type="evidence" value="ECO:0007669"/>
    <property type="project" value="UniProtKB-UniRule"/>
</dbReference>
<name>A0AAX2AAY3_9BACT</name>
<feature type="short sequence motif" description="GXSXG" evidence="4">
    <location>
        <begin position="36"/>
        <end position="40"/>
    </location>
</feature>
<proteinExistence type="predicted"/>